<comment type="caution">
    <text evidence="3">The sequence shown here is derived from an EMBL/GenBank/DDBJ whole genome shotgun (WGS) entry which is preliminary data.</text>
</comment>
<gene>
    <name evidence="3" type="ORF">DYB32_002702</name>
</gene>
<dbReference type="EMBL" id="QUSY01000147">
    <property type="protein sequence ID" value="RHY32287.1"/>
    <property type="molecule type" value="Genomic_DNA"/>
</dbReference>
<evidence type="ECO:0000256" key="1">
    <source>
        <dbReference type="SAM" id="MobiDB-lite"/>
    </source>
</evidence>
<dbReference type="AlphaFoldDB" id="A0A3R6YCJ6"/>
<dbReference type="Pfam" id="PF01590">
    <property type="entry name" value="GAF"/>
    <property type="match status" value="1"/>
</dbReference>
<evidence type="ECO:0000259" key="2">
    <source>
        <dbReference type="Pfam" id="PF01590"/>
    </source>
</evidence>
<dbReference type="VEuPathDB" id="FungiDB:H310_04479"/>
<feature type="region of interest" description="Disordered" evidence="1">
    <location>
        <begin position="30"/>
        <end position="49"/>
    </location>
</feature>
<dbReference type="InterPro" id="IPR003018">
    <property type="entry name" value="GAF"/>
</dbReference>
<evidence type="ECO:0000313" key="4">
    <source>
        <dbReference type="Proteomes" id="UP000285060"/>
    </source>
</evidence>
<feature type="compositionally biased region" description="Low complexity" evidence="1">
    <location>
        <begin position="360"/>
        <end position="371"/>
    </location>
</feature>
<dbReference type="PANTHER" id="PTHR43102:SF2">
    <property type="entry name" value="GAF DOMAIN-CONTAINING PROTEIN"/>
    <property type="match status" value="1"/>
</dbReference>
<sequence length="895" mass="99282">MASAATVLAKGKFPLGYTSNMYDLEASGGSKYNSGRSPRNNRHVSSMPASEVFSNREVDEFHDQGEIAMHDFLEYNGAASYHKISDKDKCILYECLSSSATTTTVVDETYSVKGVVTVCTHLSEVMDLLSANSQYFSRVLAKLLGPIHAESTPIFPQDEHDPDEHALLVTYLALQSSSTAAMNNDLASANQFRAKATSAQNITREYCFLRYCGYFNNNNEAGRMERVLPSEPLRPESKAVSIWDSIANVPIAIAHHVGPMGRLVKTGFILEQAKAPNAVRVNFIMSMHPHGFTYPRQGQFVVLESMAVARIEVNSRLTRYRPSMRSRDRKADVAADGLVRSSEKLFSAAQPSHLYRHSSLHSGGSLKGRSSTAGKKAISGWSLSARGRSPKAAAIPQPIPPSDAFMSNGTMQFDDMPPSKKAPQLQRQQTPQQQHHHHHHPMELPTEAGRRPKPSVTTTIPPPTNQNDRKKPKSVQNPLHHHQYSPEQYEHFRPDGPRSVPFQQQSAAEANSNVYRNGDYRGPPANHPRSLHGGQSPKQGQHTPIDLDGDRTEESSPRGRRSRPGSGQAHSPPQGVFNDVENAQPTARQPRPYQTPTVAFGGQVQAPTQHRGFQSVPAAPSSAMPFPSGNGPRRSDQPVDSRRVLGVPEPVVLDKETHPELDFDLRHHHPFAPNRTTSFDHVLDEPNTFCGQYLYQSTPFSYPLNFHNGNPWPDAPMTAFEEERMERARDLDLLRRRDDILMYVRIAAKTMNCPVATLCIVGGQAGLLIAKVGGVTTDTIPRQVMLESHAILSRDPTVVLDCLHDLRFATNPLVCEGDIGIRFYVGMPLCTSDGLILGVLSVVDTLPRDRVRVSELDSLRQVTDTIMRRFEHLATGARWEQDAFQRQCELDLELD</sequence>
<feature type="region of interest" description="Disordered" evidence="1">
    <location>
        <begin position="350"/>
        <end position="580"/>
    </location>
</feature>
<dbReference type="Proteomes" id="UP000285060">
    <property type="component" value="Unassembled WGS sequence"/>
</dbReference>
<feature type="compositionally biased region" description="Polar residues" evidence="1">
    <location>
        <begin position="30"/>
        <end position="48"/>
    </location>
</feature>
<feature type="region of interest" description="Disordered" evidence="1">
    <location>
        <begin position="607"/>
        <end position="640"/>
    </location>
</feature>
<feature type="compositionally biased region" description="Low complexity" evidence="1">
    <location>
        <begin position="615"/>
        <end position="628"/>
    </location>
</feature>
<organism evidence="3 4">
    <name type="scientific">Aphanomyces invadans</name>
    <dbReference type="NCBI Taxonomy" id="157072"/>
    <lineage>
        <taxon>Eukaryota</taxon>
        <taxon>Sar</taxon>
        <taxon>Stramenopiles</taxon>
        <taxon>Oomycota</taxon>
        <taxon>Saprolegniomycetes</taxon>
        <taxon>Saprolegniales</taxon>
        <taxon>Verrucalvaceae</taxon>
        <taxon>Aphanomyces</taxon>
    </lineage>
</organism>
<dbReference type="SUPFAM" id="SSF55781">
    <property type="entry name" value="GAF domain-like"/>
    <property type="match status" value="1"/>
</dbReference>
<protein>
    <recommendedName>
        <fullName evidence="2">GAF domain-containing protein</fullName>
    </recommendedName>
</protein>
<name>A0A3R6YCJ6_9STRA</name>
<keyword evidence="4" id="KW-1185">Reference proteome</keyword>
<proteinExistence type="predicted"/>
<feature type="compositionally biased region" description="Polar residues" evidence="1">
    <location>
        <begin position="501"/>
        <end position="515"/>
    </location>
</feature>
<feature type="compositionally biased region" description="Low complexity" evidence="1">
    <location>
        <begin position="423"/>
        <end position="433"/>
    </location>
</feature>
<accession>A0A3R6YCJ6</accession>
<evidence type="ECO:0000313" key="3">
    <source>
        <dbReference type="EMBL" id="RHY32287.1"/>
    </source>
</evidence>
<feature type="compositionally biased region" description="Basic and acidic residues" evidence="1">
    <location>
        <begin position="548"/>
        <end position="557"/>
    </location>
</feature>
<feature type="domain" description="GAF" evidence="2">
    <location>
        <begin position="786"/>
        <end position="867"/>
    </location>
</feature>
<dbReference type="PANTHER" id="PTHR43102">
    <property type="entry name" value="SLR1143 PROTEIN"/>
    <property type="match status" value="1"/>
</dbReference>
<reference evidence="3 4" key="1">
    <citation type="submission" date="2018-08" db="EMBL/GenBank/DDBJ databases">
        <title>Aphanomyces genome sequencing and annotation.</title>
        <authorList>
            <person name="Minardi D."/>
            <person name="Oidtmann B."/>
            <person name="Van Der Giezen M."/>
            <person name="Studholme D.J."/>
        </authorList>
    </citation>
    <scope>NUCLEOTIDE SEQUENCE [LARGE SCALE GENOMIC DNA]</scope>
    <source>
        <strain evidence="3 4">NJM0002</strain>
    </source>
</reference>